<evidence type="ECO:0000256" key="1">
    <source>
        <dbReference type="SAM" id="MobiDB-lite"/>
    </source>
</evidence>
<feature type="compositionally biased region" description="Basic and acidic residues" evidence="1">
    <location>
        <begin position="38"/>
        <end position="58"/>
    </location>
</feature>
<reference evidence="2 3" key="1">
    <citation type="submission" date="2016-05" db="EMBL/GenBank/DDBJ databases">
        <title>Genome sequence of Pseudomonas stutzeri 273 and identification of the exopolysaccharide biosynthesis locus.</title>
        <authorList>
            <person name="Wu S."/>
            <person name="Sun C."/>
        </authorList>
    </citation>
    <scope>NUCLEOTIDE SEQUENCE [LARGE SCALE GENOMIC DNA]</scope>
    <source>
        <strain evidence="2 3">273</strain>
    </source>
</reference>
<accession>A0A172WN79</accession>
<gene>
    <name evidence="2" type="ORF">PS273GM_07010</name>
</gene>
<evidence type="ECO:0000313" key="3">
    <source>
        <dbReference type="Proteomes" id="UP000077787"/>
    </source>
</evidence>
<protein>
    <recommendedName>
        <fullName evidence="4">Replication protein</fullName>
    </recommendedName>
</protein>
<feature type="region of interest" description="Disordered" evidence="1">
    <location>
        <begin position="23"/>
        <end position="120"/>
    </location>
</feature>
<organism evidence="2 3">
    <name type="scientific">Stutzerimonas stutzeri</name>
    <name type="common">Pseudomonas stutzeri</name>
    <dbReference type="NCBI Taxonomy" id="316"/>
    <lineage>
        <taxon>Bacteria</taxon>
        <taxon>Pseudomonadati</taxon>
        <taxon>Pseudomonadota</taxon>
        <taxon>Gammaproteobacteria</taxon>
        <taxon>Pseudomonadales</taxon>
        <taxon>Pseudomonadaceae</taxon>
        <taxon>Stutzerimonas</taxon>
    </lineage>
</organism>
<evidence type="ECO:0008006" key="4">
    <source>
        <dbReference type="Google" id="ProtNLM"/>
    </source>
</evidence>
<name>A0A172WN79_STUST</name>
<sequence>MRKKKTHTLSLEEREALFDELEAEASLSPYPSLTVREQVGEPERPFYEYESDRTHKTQEEEDQEIEQMCAELLADCGKSPASEKSQKKRLSNPYDEQPSSGKNADEPSEPLQKPVNFGTPKHASPLVTTVLCKQFAMAKTSILGKNPSNTLHTDQKPHTLLEVVQPKTFVFRSWRDTDDNHKLMLAVAPLLDRAAELTYQCKAFTLILNSKLSKRLDQGDQTAPEQIRDQMVRKVREALGPAGWFLYAIEKTPAVLSRDDSRRRWHLHGLMIGPVGFSAQGKTKLRRALRRIKGEADSDLMFTTPGYDIEREGFASALGWAAYCAKNKLSTLANSKLKEFYDLPTGKATYISSELLRRTKAHYQRTVLIHASSHARKAT</sequence>
<dbReference type="OrthoDB" id="7032372at2"/>
<dbReference type="EMBL" id="CP015641">
    <property type="protein sequence ID" value="ANF24918.1"/>
    <property type="molecule type" value="Genomic_DNA"/>
</dbReference>
<dbReference type="AlphaFoldDB" id="A0A172WN79"/>
<evidence type="ECO:0000313" key="2">
    <source>
        <dbReference type="EMBL" id="ANF24918.1"/>
    </source>
</evidence>
<dbReference type="RefSeq" id="WP_064481022.1">
    <property type="nucleotide sequence ID" value="NZ_CP015641.1"/>
</dbReference>
<proteinExistence type="predicted"/>
<dbReference type="Proteomes" id="UP000077787">
    <property type="component" value="Chromosome"/>
</dbReference>